<sequence>MANEAFALSPMSARAAEPNEQDYDAIREAFMETARGRWFLGEYAKRNRNADTRMVLDAVAKIEETLAAQRQPVVEDRLPEALVAIRHAIREAETIAIAAFDPAAIEASLAPIPRGLRIIKEISWRWREIGADGRICDLIDSQLASIEAACAQVSTIDPRADLKAAFDLLKDRIDQTDADATPQAARPSPAPVQEAPSSAAEAPLAEAAPAAMVSEAPVAFTEAPQDIAEAIEPEAATDAAGIVAEAFSVAEQATDAALEPETVAESRIAPEDIAFEEPATEAFAEVTDEFSLDAAAEAEDEAILEAIALEMAAPDPEFDEIIEPVEMEATVPEPVFAEAAAPIAAEIPEPIAPEPTAAEPVAAAAVVEEPVEEAPIAMESLARLTNAIAEAAAEVMEQPAPVMAAAATFGAAQATTLPMTSPVPEASLGATILASGILQKPRAAANDPMAPIRRMTQAEKIAFFS</sequence>
<protein>
    <submittedName>
        <fullName evidence="2">Uncharacterized protein</fullName>
    </submittedName>
</protein>
<evidence type="ECO:0000313" key="2">
    <source>
        <dbReference type="EMBL" id="OSJ31795.1"/>
    </source>
</evidence>
<evidence type="ECO:0000313" key="3">
    <source>
        <dbReference type="Proteomes" id="UP000193884"/>
    </source>
</evidence>
<accession>A0ABX3X7C5</accession>
<dbReference type="Proteomes" id="UP000193884">
    <property type="component" value="Unassembled WGS sequence"/>
</dbReference>
<organism evidence="2 3">
    <name type="scientific">Bradyrhizobium canariense</name>
    <dbReference type="NCBI Taxonomy" id="255045"/>
    <lineage>
        <taxon>Bacteria</taxon>
        <taxon>Pseudomonadati</taxon>
        <taxon>Pseudomonadota</taxon>
        <taxon>Alphaproteobacteria</taxon>
        <taxon>Hyphomicrobiales</taxon>
        <taxon>Nitrobacteraceae</taxon>
        <taxon>Bradyrhizobium</taxon>
    </lineage>
</organism>
<gene>
    <name evidence="2" type="ORF">BST63_09050</name>
</gene>
<feature type="region of interest" description="Disordered" evidence="1">
    <location>
        <begin position="178"/>
        <end position="208"/>
    </location>
</feature>
<comment type="caution">
    <text evidence="2">The sequence shown here is derived from an EMBL/GenBank/DDBJ whole genome shotgun (WGS) entry which is preliminary data.</text>
</comment>
<evidence type="ECO:0000256" key="1">
    <source>
        <dbReference type="SAM" id="MobiDB-lite"/>
    </source>
</evidence>
<dbReference type="EMBL" id="NAFK01000146">
    <property type="protein sequence ID" value="OSJ31795.1"/>
    <property type="molecule type" value="Genomic_DNA"/>
</dbReference>
<name>A0ABX3X7C5_9BRAD</name>
<dbReference type="RefSeq" id="WP_085383992.1">
    <property type="nucleotide sequence ID" value="NZ_NAFJ01000131.1"/>
</dbReference>
<reference evidence="2 3" key="1">
    <citation type="submission" date="2017-03" db="EMBL/GenBank/DDBJ databases">
        <title>Whole genome sequences of fourteen strains of Bradyrhizobium canariense and one strain of Bradyrhizobium japonicum isolated from Lupinus (Papilionoideae: Genisteae) species in Algeria.</title>
        <authorList>
            <person name="Crovadore J."/>
            <person name="Chekireb D."/>
            <person name="Brachmann A."/>
            <person name="Chablais R."/>
            <person name="Cochard B."/>
            <person name="Lefort F."/>
        </authorList>
    </citation>
    <scope>NUCLEOTIDE SEQUENCE [LARGE SCALE GENOMIC DNA]</scope>
    <source>
        <strain evidence="2 3">UBMAN05</strain>
    </source>
</reference>
<keyword evidence="3" id="KW-1185">Reference proteome</keyword>
<proteinExistence type="predicted"/>